<dbReference type="RefSeq" id="WP_169559888.1">
    <property type="nucleotide sequence ID" value="NZ_BSNF01000001.1"/>
</dbReference>
<feature type="transmembrane region" description="Helical" evidence="6">
    <location>
        <begin position="743"/>
        <end position="767"/>
    </location>
</feature>
<dbReference type="Proteomes" id="UP001161409">
    <property type="component" value="Unassembled WGS sequence"/>
</dbReference>
<evidence type="ECO:0000256" key="6">
    <source>
        <dbReference type="SAM" id="Phobius"/>
    </source>
</evidence>
<evidence type="ECO:0000313" key="9">
    <source>
        <dbReference type="Proteomes" id="UP001161409"/>
    </source>
</evidence>
<dbReference type="PANTHER" id="PTHR30287:SF2">
    <property type="entry name" value="BLL1001 PROTEIN"/>
    <property type="match status" value="1"/>
</dbReference>
<feature type="transmembrane region" description="Helical" evidence="6">
    <location>
        <begin position="283"/>
        <end position="314"/>
    </location>
</feature>
<feature type="transmembrane region" description="Helical" evidence="6">
    <location>
        <begin position="697"/>
        <end position="722"/>
    </location>
</feature>
<keyword evidence="3 6" id="KW-0812">Transmembrane</keyword>
<gene>
    <name evidence="8" type="ORF">GCM10007924_11520</name>
</gene>
<dbReference type="PANTHER" id="PTHR30287">
    <property type="entry name" value="MEMBRANE COMPONENT OF PREDICTED ABC SUPERFAMILY METABOLITE UPTAKE TRANSPORTER"/>
    <property type="match status" value="1"/>
</dbReference>
<feature type="domain" description="ABC3 transporter permease C-terminal" evidence="7">
    <location>
        <begin position="243"/>
        <end position="359"/>
    </location>
</feature>
<name>A0ABQ5U3E7_9PROT</name>
<keyword evidence="4 6" id="KW-1133">Transmembrane helix</keyword>
<evidence type="ECO:0000256" key="5">
    <source>
        <dbReference type="ARBA" id="ARBA00023136"/>
    </source>
</evidence>
<accession>A0ABQ5U3E7</accession>
<feature type="transmembrane region" description="Helical" evidence="6">
    <location>
        <begin position="242"/>
        <end position="263"/>
    </location>
</feature>
<keyword evidence="5 6" id="KW-0472">Membrane</keyword>
<reference evidence="8" key="1">
    <citation type="journal article" date="2014" name="Int. J. Syst. Evol. Microbiol.">
        <title>Complete genome of a new Firmicutes species belonging to the dominant human colonic microbiota ('Ruminococcus bicirculans') reveals two chromosomes and a selective capacity to utilize plant glucans.</title>
        <authorList>
            <consortium name="NISC Comparative Sequencing Program"/>
            <person name="Wegmann U."/>
            <person name="Louis P."/>
            <person name="Goesmann A."/>
            <person name="Henrissat B."/>
            <person name="Duncan S.H."/>
            <person name="Flint H.J."/>
        </authorList>
    </citation>
    <scope>NUCLEOTIDE SEQUENCE</scope>
    <source>
        <strain evidence="8">NBRC 103408</strain>
    </source>
</reference>
<reference evidence="8" key="2">
    <citation type="submission" date="2023-01" db="EMBL/GenBank/DDBJ databases">
        <title>Draft genome sequence of Sneathiella chinensis strain NBRC 103408.</title>
        <authorList>
            <person name="Sun Q."/>
            <person name="Mori K."/>
        </authorList>
    </citation>
    <scope>NUCLEOTIDE SEQUENCE</scope>
    <source>
        <strain evidence="8">NBRC 103408</strain>
    </source>
</reference>
<dbReference type="InterPro" id="IPR003838">
    <property type="entry name" value="ABC3_permease_C"/>
</dbReference>
<evidence type="ECO:0000256" key="3">
    <source>
        <dbReference type="ARBA" id="ARBA00022692"/>
    </source>
</evidence>
<evidence type="ECO:0000259" key="7">
    <source>
        <dbReference type="Pfam" id="PF02687"/>
    </source>
</evidence>
<protein>
    <submittedName>
        <fullName evidence="8">ABC transporter permease</fullName>
    </submittedName>
</protein>
<feature type="transmembrane region" description="Helical" evidence="6">
    <location>
        <begin position="338"/>
        <end position="356"/>
    </location>
</feature>
<evidence type="ECO:0000256" key="1">
    <source>
        <dbReference type="ARBA" id="ARBA00004651"/>
    </source>
</evidence>
<keyword evidence="2" id="KW-1003">Cell membrane</keyword>
<feature type="transmembrane region" description="Helical" evidence="6">
    <location>
        <begin position="382"/>
        <end position="405"/>
    </location>
</feature>
<dbReference type="InterPro" id="IPR038766">
    <property type="entry name" value="Membrane_comp_ABC_pdt"/>
</dbReference>
<feature type="transmembrane region" description="Helical" evidence="6">
    <location>
        <begin position="457"/>
        <end position="477"/>
    </location>
</feature>
<keyword evidence="9" id="KW-1185">Reference proteome</keyword>
<feature type="transmembrane region" description="Helical" evidence="6">
    <location>
        <begin position="411"/>
        <end position="436"/>
    </location>
</feature>
<dbReference type="Pfam" id="PF02687">
    <property type="entry name" value="FtsX"/>
    <property type="match status" value="2"/>
</dbReference>
<feature type="transmembrane region" description="Helical" evidence="6">
    <location>
        <begin position="20"/>
        <end position="39"/>
    </location>
</feature>
<dbReference type="EMBL" id="BSNF01000001">
    <property type="protein sequence ID" value="GLQ05931.1"/>
    <property type="molecule type" value="Genomic_DNA"/>
</dbReference>
<evidence type="ECO:0000313" key="8">
    <source>
        <dbReference type="EMBL" id="GLQ05931.1"/>
    </source>
</evidence>
<proteinExistence type="predicted"/>
<evidence type="ECO:0000256" key="4">
    <source>
        <dbReference type="ARBA" id="ARBA00022989"/>
    </source>
</evidence>
<organism evidence="8 9">
    <name type="scientific">Sneathiella chinensis</name>
    <dbReference type="NCBI Taxonomy" id="349750"/>
    <lineage>
        <taxon>Bacteria</taxon>
        <taxon>Pseudomonadati</taxon>
        <taxon>Pseudomonadota</taxon>
        <taxon>Alphaproteobacteria</taxon>
        <taxon>Sneathiellales</taxon>
        <taxon>Sneathiellaceae</taxon>
        <taxon>Sneathiella</taxon>
    </lineage>
</organism>
<sequence length="824" mass="89541">MTDAFWCLRALLGYWRRRPLQFLTLFAGLITATALWSGVQAINSQARQSYDKAAALMGGDALPFLAAIKGTDFPDSRFGEFRRAGVSVSPVLEGKIEVAGRTLRIIGIDPVSYPRDQGGLTVGETTEDLIRFLDPGRTLLSPATSTLLTSGPAPMRMLAEHGIPPLTIQPSMPDDVLVMDMFPAQAVLERMGFVSKLVATNPTALAHVSPTMLREAGLKIVQPEETISMDGLTDSFHLNLTAFGMLSFIVGLFMVHSATGLAFEQRRPLIRTLRACGISARKLTLVLIAELMGMALLGGAIGMVMGYLIAAALLPDVAASLRGLYGASIGTDLSLGPGWWLLGLGMSLAGALLATANSLHKAWRLPVLASAAPMTWYRQQKYWLRGQAMASVFLFGIAALVPLLFNGLVSGFVMIGALLLGAALLLPFVLSILVGIAGKLARHPLPEWFWADSRQQISGLSMALMALMLALSVNIGVGTMVESFRLTFTDWLESRLVSDLYINGLNPDQANELSRNLGQTSAGNALLPIRKVDQVMAGWPVEIYGFQDHKAYHDHWAFLQATPDHWKQVAAGTGVLVSEQLARRMNLSLNDPLPGLPGASSRTVTISGIFPDYGNPKGMIMMAIDRFDALWPDAPADRFGLYLDPKPDRQGYTRLISDITDRYALTPDQITDQAALKAYSLRIFDKTFAVTVALNSLTLMVAGTALLTGLLSLSAARLPFLAPLWAMGVTRKHLAFLELAKSLSLAAFTALFAAPFGLLLAWCLVAIVNVEAFGWRLPLHWFPGQWLTLFLLALLTALIASLYPALRLYRIRPEKLLKVFADER</sequence>
<comment type="subcellular location">
    <subcellularLocation>
        <location evidence="1">Cell membrane</location>
        <topology evidence="1">Multi-pass membrane protein</topology>
    </subcellularLocation>
</comment>
<feature type="domain" description="ABC3 transporter permease C-terminal" evidence="7">
    <location>
        <begin position="697"/>
        <end position="812"/>
    </location>
</feature>
<comment type="caution">
    <text evidence="8">The sequence shown here is derived from an EMBL/GenBank/DDBJ whole genome shotgun (WGS) entry which is preliminary data.</text>
</comment>
<evidence type="ECO:0000256" key="2">
    <source>
        <dbReference type="ARBA" id="ARBA00022475"/>
    </source>
</evidence>
<feature type="transmembrane region" description="Helical" evidence="6">
    <location>
        <begin position="787"/>
        <end position="806"/>
    </location>
</feature>